<organism evidence="15 16">
    <name type="scientific">Armadillidium nasatum</name>
    <dbReference type="NCBI Taxonomy" id="96803"/>
    <lineage>
        <taxon>Eukaryota</taxon>
        <taxon>Metazoa</taxon>
        <taxon>Ecdysozoa</taxon>
        <taxon>Arthropoda</taxon>
        <taxon>Crustacea</taxon>
        <taxon>Multicrustacea</taxon>
        <taxon>Malacostraca</taxon>
        <taxon>Eumalacostraca</taxon>
        <taxon>Peracarida</taxon>
        <taxon>Isopoda</taxon>
        <taxon>Oniscidea</taxon>
        <taxon>Crinocheta</taxon>
        <taxon>Armadillidiidae</taxon>
        <taxon>Armadillidium</taxon>
    </lineage>
</organism>
<evidence type="ECO:0000256" key="14">
    <source>
        <dbReference type="SAM" id="Phobius"/>
    </source>
</evidence>
<proteinExistence type="predicted"/>
<keyword evidence="16" id="KW-1185">Reference proteome</keyword>
<keyword evidence="11" id="KW-0539">Nucleus</keyword>
<keyword evidence="9 14" id="KW-0472">Membrane</keyword>
<accession>A0A5N5SS20</accession>
<feature type="non-terminal residue" evidence="15">
    <location>
        <position position="1"/>
    </location>
</feature>
<feature type="transmembrane region" description="Helical" evidence="14">
    <location>
        <begin position="45"/>
        <end position="63"/>
    </location>
</feature>
<dbReference type="GO" id="GO:0031965">
    <property type="term" value="C:nuclear membrane"/>
    <property type="evidence" value="ECO:0007669"/>
    <property type="project" value="UniProtKB-SubCell"/>
</dbReference>
<feature type="compositionally biased region" description="Low complexity" evidence="13">
    <location>
        <begin position="230"/>
        <end position="243"/>
    </location>
</feature>
<feature type="region of interest" description="Disordered" evidence="13">
    <location>
        <begin position="626"/>
        <end position="672"/>
    </location>
</feature>
<evidence type="ECO:0000256" key="3">
    <source>
        <dbReference type="ARBA" id="ARBA00004269"/>
    </source>
</evidence>
<dbReference type="InterPro" id="IPR019130">
    <property type="entry name" value="Macoilin"/>
</dbReference>
<gene>
    <name evidence="15" type="ORF">Anas_11601</name>
</gene>
<evidence type="ECO:0000256" key="7">
    <source>
        <dbReference type="ARBA" id="ARBA00022824"/>
    </source>
</evidence>
<evidence type="ECO:0000256" key="9">
    <source>
        <dbReference type="ARBA" id="ARBA00023136"/>
    </source>
</evidence>
<feature type="transmembrane region" description="Helical" evidence="14">
    <location>
        <begin position="6"/>
        <end position="24"/>
    </location>
</feature>
<dbReference type="EMBL" id="SEYY01021000">
    <property type="protein sequence ID" value="KAB7496817.1"/>
    <property type="molecule type" value="Genomic_DNA"/>
</dbReference>
<feature type="compositionally biased region" description="Polar residues" evidence="13">
    <location>
        <begin position="631"/>
        <end position="640"/>
    </location>
</feature>
<dbReference type="GO" id="GO:0023041">
    <property type="term" value="P:neuronal signal transduction"/>
    <property type="evidence" value="ECO:0007669"/>
    <property type="project" value="InterPro"/>
</dbReference>
<keyword evidence="8 14" id="KW-1133">Transmembrane helix</keyword>
<comment type="caution">
    <text evidence="15">The sequence shown here is derived from an EMBL/GenBank/DDBJ whole genome shotgun (WGS) entry which is preliminary data.</text>
</comment>
<feature type="transmembrane region" description="Helical" evidence="14">
    <location>
        <begin position="69"/>
        <end position="89"/>
    </location>
</feature>
<reference evidence="15 16" key="1">
    <citation type="journal article" date="2019" name="PLoS Biol.">
        <title>Sex chromosomes control vertical transmission of feminizing Wolbachia symbionts in an isopod.</title>
        <authorList>
            <person name="Becking T."/>
            <person name="Chebbi M.A."/>
            <person name="Giraud I."/>
            <person name="Moumen B."/>
            <person name="Laverre T."/>
            <person name="Caubet Y."/>
            <person name="Peccoud J."/>
            <person name="Gilbert C."/>
            <person name="Cordaux R."/>
        </authorList>
    </citation>
    <scope>NUCLEOTIDE SEQUENCE [LARGE SCALE GENOMIC DNA]</scope>
    <source>
        <strain evidence="15">ANa2</strain>
        <tissue evidence="15">Whole body excluding digestive tract and cuticle</tissue>
    </source>
</reference>
<evidence type="ECO:0000256" key="6">
    <source>
        <dbReference type="ARBA" id="ARBA00022692"/>
    </source>
</evidence>
<dbReference type="GO" id="GO:0030867">
    <property type="term" value="C:rough endoplasmic reticulum membrane"/>
    <property type="evidence" value="ECO:0007669"/>
    <property type="project" value="UniProtKB-SubCell"/>
</dbReference>
<dbReference type="Proteomes" id="UP000326759">
    <property type="component" value="Unassembled WGS sequence"/>
</dbReference>
<evidence type="ECO:0000256" key="1">
    <source>
        <dbReference type="ARBA" id="ARBA00003440"/>
    </source>
</evidence>
<evidence type="ECO:0000256" key="12">
    <source>
        <dbReference type="ARBA" id="ARBA00031129"/>
    </source>
</evidence>
<evidence type="ECO:0000256" key="11">
    <source>
        <dbReference type="ARBA" id="ARBA00023242"/>
    </source>
</evidence>
<keyword evidence="5" id="KW-0597">Phosphoprotein</keyword>
<evidence type="ECO:0000313" key="16">
    <source>
        <dbReference type="Proteomes" id="UP000326759"/>
    </source>
</evidence>
<feature type="compositionally biased region" description="Polar residues" evidence="13">
    <location>
        <begin position="278"/>
        <end position="311"/>
    </location>
</feature>
<evidence type="ECO:0000256" key="13">
    <source>
        <dbReference type="SAM" id="MobiDB-lite"/>
    </source>
</evidence>
<dbReference type="Pfam" id="PF09726">
    <property type="entry name" value="Macoilin"/>
    <property type="match status" value="1"/>
</dbReference>
<keyword evidence="6 14" id="KW-0812">Transmembrane</keyword>
<evidence type="ECO:0000256" key="2">
    <source>
        <dbReference type="ARBA" id="ARBA00004232"/>
    </source>
</evidence>
<dbReference type="PANTHER" id="PTHR47464">
    <property type="entry name" value="MACOILIN"/>
    <property type="match status" value="1"/>
</dbReference>
<keyword evidence="7" id="KW-0256">Endoplasmic reticulum</keyword>
<feature type="compositionally biased region" description="Gly residues" evidence="13">
    <location>
        <begin position="244"/>
        <end position="260"/>
    </location>
</feature>
<keyword evidence="10" id="KW-0325">Glycoprotein</keyword>
<comment type="subcellular location">
    <subcellularLocation>
        <location evidence="2">Nucleus membrane</location>
        <topology evidence="2">Multi-pass membrane protein</topology>
    </subcellularLocation>
    <subcellularLocation>
        <location evidence="3">Rough endoplasmic reticulum membrane</location>
        <topology evidence="3">Multi-pass membrane protein</topology>
    </subcellularLocation>
</comment>
<dbReference type="AlphaFoldDB" id="A0A5N5SS20"/>
<dbReference type="OrthoDB" id="10071111at2759"/>
<name>A0A5N5SS20_9CRUS</name>
<protein>
    <recommendedName>
        <fullName evidence="4">Macoilin</fullName>
    </recommendedName>
    <alternativeName>
        <fullName evidence="12">Transmembrane protein 57</fullName>
    </alternativeName>
</protein>
<sequence>FCSSFIYIKFFLVWLLVIAADFLFEFRFEYLWPFWLLLRSVYDSFRYQGLAFSVLFVCMALTSDMICLLFIPVNWLFFAASTYVWVQFIWHSEKGVCLPSVILWVIFIYIEALVRLKDHWISCCNIRIGLKSYVGYRLRQRRQREVAKENEFYVQLLQEALPPELQSSNNMKSSKNKEELSINGDLEIASNLNHIELAYMQKKGWSSSKTVNDYDEAEAEKDKSAKTLPSSTTSSSHHNNSSSSGGGGGGGGSSGGGGGNANAIHAAPVESSEKKKSNTVQSNGSIKFSGTGGHHTNNLKESTVSGSTGSAPSKEKKNKNNKENNKEASAKEESVNIIRARQTEQELRNQINNLLSNEKAMRQEMNQLHQDNDNLQNKLHNLVTARQNDRSTITSLEKKLQEERRSKQNTENQIAQLERRAKKLEEQNQARAQALANAKSECSESCRSRRGEIEGEVKRLRRENRSNEERFRGLERENLTLRQYKDSQSETEVLMSALSAMQDKNTHLESSLSAETKVKLDLFSALGEAKRQLSISQNQITTKDKEIEELKTKITEVLALCPPTATFPPGNAIDVSRYYSSKILPPQVTQINPQPLDCSTPLTLSEALMDGGGMVDPLVGLTFAQAPPRSLPQQSVSSPIPKNAPPPHSNLDPNARVYTPKGISGVPGSPDS</sequence>
<dbReference type="PANTHER" id="PTHR47464:SF2">
    <property type="entry name" value="MACOILIN"/>
    <property type="match status" value="1"/>
</dbReference>
<evidence type="ECO:0000256" key="5">
    <source>
        <dbReference type="ARBA" id="ARBA00022553"/>
    </source>
</evidence>
<comment type="function">
    <text evidence="1">Plays a role in the regulation of neuronal activity.</text>
</comment>
<feature type="compositionally biased region" description="Basic and acidic residues" evidence="13">
    <location>
        <begin position="313"/>
        <end position="334"/>
    </location>
</feature>
<evidence type="ECO:0000256" key="4">
    <source>
        <dbReference type="ARBA" id="ARBA00021882"/>
    </source>
</evidence>
<evidence type="ECO:0000256" key="8">
    <source>
        <dbReference type="ARBA" id="ARBA00022989"/>
    </source>
</evidence>
<feature type="region of interest" description="Disordered" evidence="13">
    <location>
        <begin position="216"/>
        <end position="334"/>
    </location>
</feature>
<evidence type="ECO:0000313" key="15">
    <source>
        <dbReference type="EMBL" id="KAB7496817.1"/>
    </source>
</evidence>
<evidence type="ECO:0000256" key="10">
    <source>
        <dbReference type="ARBA" id="ARBA00023180"/>
    </source>
</evidence>